<evidence type="ECO:0000313" key="2">
    <source>
        <dbReference type="EMBL" id="EFP12329.1"/>
    </source>
</evidence>
<dbReference type="FunCoup" id="E3LUZ0">
    <property type="interactions" value="1236"/>
</dbReference>
<dbReference type="InParanoid" id="E3LUZ0"/>
<reference evidence="2" key="1">
    <citation type="submission" date="2007-07" db="EMBL/GenBank/DDBJ databases">
        <title>PCAP assembly of the Caenorhabditis remanei genome.</title>
        <authorList>
            <consortium name="The Caenorhabditis remanei Sequencing Consortium"/>
            <person name="Wilson R.K."/>
        </authorList>
    </citation>
    <scope>NUCLEOTIDE SEQUENCE [LARGE SCALE GENOMIC DNA]</scope>
    <source>
        <strain evidence="2">PB4641</strain>
    </source>
</reference>
<dbReference type="GeneID" id="9810127"/>
<feature type="compositionally biased region" description="Polar residues" evidence="1">
    <location>
        <begin position="348"/>
        <end position="359"/>
    </location>
</feature>
<sequence length="359" mass="40296">MISDSASKDECWKSNRYSVMRYESEDDDEEGLIHEESLENLMKRRASDPLFLDFNTWKKKVGSLIQSENHVLMHSDETLRNAINDAMFLEVASDNLMKKRKMQFELLDECRKEEGSKAKKLYEENMDTLKKDYGWKFNSYSKMLTSAFERATLPFDAPDITRPPPLQLPKMNVPPPTFFNSTVVRPTSASSSTSLVTMALARAAITPSPRVSAPLISSHLLPPPVVKNVIRDFSREDLDEKKKKEEKVEVVKPNVQETKPTAKLPVIRAFQSTSWRIPYHPVPVPPPKVYFAGIPPTPPPSLQRNTAVARRSRFTGGNERSTPSPSSDSSQSSGVVGINVRGLFVGNRQRQSSGSSPAN</sequence>
<dbReference type="Proteomes" id="UP000008281">
    <property type="component" value="Unassembled WGS sequence"/>
</dbReference>
<accession>E3LUZ0</accession>
<dbReference type="EMBL" id="DS268416">
    <property type="protein sequence ID" value="EFP12329.1"/>
    <property type="molecule type" value="Genomic_DNA"/>
</dbReference>
<feature type="region of interest" description="Disordered" evidence="1">
    <location>
        <begin position="295"/>
        <end position="359"/>
    </location>
</feature>
<proteinExistence type="predicted"/>
<dbReference type="HOGENOM" id="CLU_772182_0_0_1"/>
<feature type="compositionally biased region" description="Low complexity" evidence="1">
    <location>
        <begin position="321"/>
        <end position="333"/>
    </location>
</feature>
<organism evidence="3">
    <name type="scientific">Caenorhabditis remanei</name>
    <name type="common">Caenorhabditis vulgaris</name>
    <dbReference type="NCBI Taxonomy" id="31234"/>
    <lineage>
        <taxon>Eukaryota</taxon>
        <taxon>Metazoa</taxon>
        <taxon>Ecdysozoa</taxon>
        <taxon>Nematoda</taxon>
        <taxon>Chromadorea</taxon>
        <taxon>Rhabditida</taxon>
        <taxon>Rhabditina</taxon>
        <taxon>Rhabditomorpha</taxon>
        <taxon>Rhabditoidea</taxon>
        <taxon>Rhabditidae</taxon>
        <taxon>Peloderinae</taxon>
        <taxon>Caenorhabditis</taxon>
    </lineage>
</organism>
<dbReference type="OrthoDB" id="10393918at2759"/>
<gene>
    <name evidence="2" type="ORF">CRE_29648</name>
</gene>
<dbReference type="RefSeq" id="XP_003111895.2">
    <property type="nucleotide sequence ID" value="XM_003111847.2"/>
</dbReference>
<dbReference type="OMA" id="AMETCEN"/>
<name>E3LUZ0_CAERE</name>
<keyword evidence="3" id="KW-1185">Reference proteome</keyword>
<dbReference type="CTD" id="9810127"/>
<dbReference type="AlphaFoldDB" id="E3LUZ0"/>
<dbReference type="KEGG" id="crq:GCK72_002734"/>
<protein>
    <submittedName>
        <fullName evidence="2">Uncharacterized protein</fullName>
    </submittedName>
</protein>
<dbReference type="eggNOG" id="ENOG502THQD">
    <property type="taxonomic scope" value="Eukaryota"/>
</dbReference>
<evidence type="ECO:0000256" key="1">
    <source>
        <dbReference type="SAM" id="MobiDB-lite"/>
    </source>
</evidence>
<evidence type="ECO:0000313" key="3">
    <source>
        <dbReference type="Proteomes" id="UP000008281"/>
    </source>
</evidence>